<comment type="caution">
    <text evidence="2">The sequence shown here is derived from an EMBL/GenBank/DDBJ whole genome shotgun (WGS) entry which is preliminary data.</text>
</comment>
<feature type="compositionally biased region" description="Basic residues" evidence="1">
    <location>
        <begin position="491"/>
        <end position="501"/>
    </location>
</feature>
<feature type="compositionally biased region" description="Polar residues" evidence="1">
    <location>
        <begin position="228"/>
        <end position="237"/>
    </location>
</feature>
<feature type="region of interest" description="Disordered" evidence="1">
    <location>
        <begin position="663"/>
        <end position="713"/>
    </location>
</feature>
<feature type="compositionally biased region" description="Basic and acidic residues" evidence="1">
    <location>
        <begin position="263"/>
        <end position="281"/>
    </location>
</feature>
<feature type="compositionally biased region" description="Polar residues" evidence="1">
    <location>
        <begin position="191"/>
        <end position="218"/>
    </location>
</feature>
<dbReference type="PANTHER" id="PTHR12751:SF18">
    <property type="entry name" value="PHOSPHATASE AND ACTIN REGULATOR 1"/>
    <property type="match status" value="1"/>
</dbReference>
<feature type="region of interest" description="Disordered" evidence="1">
    <location>
        <begin position="476"/>
        <end position="571"/>
    </location>
</feature>
<evidence type="ECO:0000313" key="2">
    <source>
        <dbReference type="EMBL" id="ODO06576.1"/>
    </source>
</evidence>
<accession>A0A1E3K0K2</accession>
<evidence type="ECO:0008006" key="4">
    <source>
        <dbReference type="Google" id="ProtNLM"/>
    </source>
</evidence>
<feature type="compositionally biased region" description="Low complexity" evidence="1">
    <location>
        <begin position="386"/>
        <end position="408"/>
    </location>
</feature>
<dbReference type="GO" id="GO:0003779">
    <property type="term" value="F:actin binding"/>
    <property type="evidence" value="ECO:0007669"/>
    <property type="project" value="TreeGrafter"/>
</dbReference>
<evidence type="ECO:0000313" key="3">
    <source>
        <dbReference type="Proteomes" id="UP000095149"/>
    </source>
</evidence>
<evidence type="ECO:0000256" key="1">
    <source>
        <dbReference type="SAM" id="MobiDB-lite"/>
    </source>
</evidence>
<reference evidence="2 3" key="1">
    <citation type="submission" date="2016-06" db="EMBL/GenBank/DDBJ databases">
        <title>Evolution of pathogenesis and genome organization in the Tremellales.</title>
        <authorList>
            <person name="Cuomo C."/>
            <person name="Litvintseva A."/>
            <person name="Heitman J."/>
            <person name="Chen Y."/>
            <person name="Sun S."/>
            <person name="Springer D."/>
            <person name="Dromer F."/>
            <person name="Young S."/>
            <person name="Zeng Q."/>
            <person name="Chapman S."/>
            <person name="Gujja S."/>
            <person name="Saif S."/>
            <person name="Birren B."/>
        </authorList>
    </citation>
    <scope>NUCLEOTIDE SEQUENCE [LARGE SCALE GENOMIC DNA]</scope>
    <source>
        <strain evidence="2 3">CBS 6273</strain>
    </source>
</reference>
<dbReference type="Proteomes" id="UP000095149">
    <property type="component" value="Unassembled WGS sequence"/>
</dbReference>
<feature type="region of interest" description="Disordered" evidence="1">
    <location>
        <begin position="1"/>
        <end position="95"/>
    </location>
</feature>
<feature type="compositionally biased region" description="Low complexity" evidence="1">
    <location>
        <begin position="42"/>
        <end position="53"/>
    </location>
</feature>
<feature type="compositionally biased region" description="Low complexity" evidence="1">
    <location>
        <begin position="86"/>
        <end position="95"/>
    </location>
</feature>
<dbReference type="OrthoDB" id="5563016at2759"/>
<proteinExistence type="predicted"/>
<feature type="compositionally biased region" description="Basic and acidic residues" evidence="1">
    <location>
        <begin position="339"/>
        <end position="350"/>
    </location>
</feature>
<name>A0A1E3K0K2_9TREE</name>
<gene>
    <name evidence="2" type="ORF">I350_03932</name>
</gene>
<dbReference type="AlphaFoldDB" id="A0A1E3K0K2"/>
<protein>
    <recommendedName>
        <fullName evidence="4">Protein BNI4</fullName>
    </recommendedName>
</protein>
<feature type="compositionally biased region" description="Polar residues" evidence="1">
    <location>
        <begin position="166"/>
        <end position="175"/>
    </location>
</feature>
<dbReference type="EMBL" id="MEKH01000006">
    <property type="protein sequence ID" value="ODO06576.1"/>
    <property type="molecule type" value="Genomic_DNA"/>
</dbReference>
<sequence length="839" mass="90714">MAAALHMPSPVHRPSMDRTPSLDQARARSTPPFSSPYDHPSSRPGSSASEASPYNQPYSNSYFPQPPPQQGQYYPNQAWSPSGGAYHQQQQQQQWNQYAGQYPQGYQAQQSQADFAAWANAYQHMVMMAGQHTPSPSEYPNGPNGNGSEKQAGEYFEGGYAAPQGQLEQPKNQVKPQAGFHPYKRGPAKVTSDNVPRSASMPTKTDPSPSSLPRSTSAPKGLDDQPYPISTPSTLNPPTVPSAEPIRSELDPSAATFVPPPRLNKEMRRNSNASERSDRENSPVSRASSPASRPPTTRAPTPLYPGPITNATNARPSPLSNSTTVEEKPQKGFKSRLFKGAEKEAKEQKKAGTPAKRSVPPQAFESPSESSTRSGTPPITPPQSEPLAAPNAPFALNPAASSSELSLAETERTATIGGEDGKKGKRSIFRMKNMSTDNISLSSTVSSASMMIRKMGSIGKLARRNSLMGISRIFKDKPKDEDAALPAKEAKKIKKEKKKGKGKSDAAPASVSHATVEHDRIVGEEDDRTLAGLSPAAKLARQHTLKSRAEAQTRQPNGLPPLDNIPEPGAMPSFASVAAAVPNGGPEVVHVQPRQTPTVVHAVAVTEHEYDSEDDTSDEGDTVEDLTMTMGRTRFSDEADAEFKATWGNAYIDKNAVPKKSILKSVPSHASMEEAKGRPRSNSAQEGAQQAPGPLAQLPTADPARLDGMETLTSTPDDIYDPLSPSFSPFDQPAPNTSIYSIPSQNTSAPTLSLLGTSDRPVPQPRSMTVPAKRRLLWAPECAVYTTYDPSTYDRRSEPATCNRLTPELAMSIKQELNAFKLEMPVHPESRVYTHYFAW</sequence>
<feature type="compositionally biased region" description="Polar residues" evidence="1">
    <location>
        <begin position="309"/>
        <end position="324"/>
    </location>
</feature>
<dbReference type="PANTHER" id="PTHR12751">
    <property type="entry name" value="PHOSPHATASE AND ACTIN REGULATOR PHACTR"/>
    <property type="match status" value="1"/>
</dbReference>
<feature type="compositionally biased region" description="Polar residues" evidence="1">
    <location>
        <begin position="54"/>
        <end position="63"/>
    </location>
</feature>
<feature type="region of interest" description="Disordered" evidence="1">
    <location>
        <begin position="129"/>
        <end position="429"/>
    </location>
</feature>
<organism evidence="2 3">
    <name type="scientific">Cryptococcus amylolentus CBS 6273</name>
    <dbReference type="NCBI Taxonomy" id="1296118"/>
    <lineage>
        <taxon>Eukaryota</taxon>
        <taxon>Fungi</taxon>
        <taxon>Dikarya</taxon>
        <taxon>Basidiomycota</taxon>
        <taxon>Agaricomycotina</taxon>
        <taxon>Tremellomycetes</taxon>
        <taxon>Tremellales</taxon>
        <taxon>Cryptococcaceae</taxon>
        <taxon>Cryptococcus</taxon>
    </lineage>
</organism>
<feature type="compositionally biased region" description="Polar residues" evidence="1">
    <location>
        <begin position="365"/>
        <end position="377"/>
    </location>
</feature>
<dbReference type="GO" id="GO:0030036">
    <property type="term" value="P:actin cytoskeleton organization"/>
    <property type="evidence" value="ECO:0007669"/>
    <property type="project" value="TreeGrafter"/>
</dbReference>
<feature type="compositionally biased region" description="Low complexity" evidence="1">
    <location>
        <begin position="282"/>
        <end position="301"/>
    </location>
</feature>